<comment type="caution">
    <text evidence="1">The sequence shown here is derived from an EMBL/GenBank/DDBJ whole genome shotgun (WGS) entry which is preliminary data.</text>
</comment>
<dbReference type="Proteomes" id="UP001549047">
    <property type="component" value="Unassembled WGS sequence"/>
</dbReference>
<reference evidence="1 2" key="1">
    <citation type="submission" date="2024-06" db="EMBL/GenBank/DDBJ databases">
        <title>Genomic Encyclopedia of Type Strains, Phase IV (KMG-IV): sequencing the most valuable type-strain genomes for metagenomic binning, comparative biology and taxonomic classification.</title>
        <authorList>
            <person name="Goeker M."/>
        </authorList>
    </citation>
    <scope>NUCLEOTIDE SEQUENCE [LARGE SCALE GENOMIC DNA]</scope>
    <source>
        <strain evidence="1 2">DSM 29780</strain>
    </source>
</reference>
<proteinExistence type="predicted"/>
<gene>
    <name evidence="1" type="ORF">ABID16_002604</name>
</gene>
<dbReference type="RefSeq" id="WP_354556771.1">
    <property type="nucleotide sequence ID" value="NZ_JBEPMB010000003.1"/>
</dbReference>
<evidence type="ECO:0000313" key="1">
    <source>
        <dbReference type="EMBL" id="MET3614267.1"/>
    </source>
</evidence>
<keyword evidence="2" id="KW-1185">Reference proteome</keyword>
<sequence length="82" mass="8855">MDMKTFGGLEALQDQLSFMRHAKAGKRPSHVPGGSGQLRLWSAVGHAPSNKTAAYFGSACFNPKIQNVVWLSFLDYAAGEIS</sequence>
<name>A0ABV2J0I6_9HYPH</name>
<evidence type="ECO:0000313" key="2">
    <source>
        <dbReference type="Proteomes" id="UP001549047"/>
    </source>
</evidence>
<protein>
    <submittedName>
        <fullName evidence="1">Uncharacterized protein</fullName>
    </submittedName>
</protein>
<organism evidence="1 2">
    <name type="scientific">Rhizobium aquaticum</name>
    <dbReference type="NCBI Taxonomy" id="1549636"/>
    <lineage>
        <taxon>Bacteria</taxon>
        <taxon>Pseudomonadati</taxon>
        <taxon>Pseudomonadota</taxon>
        <taxon>Alphaproteobacteria</taxon>
        <taxon>Hyphomicrobiales</taxon>
        <taxon>Rhizobiaceae</taxon>
        <taxon>Rhizobium/Agrobacterium group</taxon>
        <taxon>Rhizobium</taxon>
    </lineage>
</organism>
<dbReference type="EMBL" id="JBEPMB010000003">
    <property type="protein sequence ID" value="MET3614267.1"/>
    <property type="molecule type" value="Genomic_DNA"/>
</dbReference>
<accession>A0ABV2J0I6</accession>